<feature type="domain" description="Proteasome adapter and scaffold protein ECM29 HEAT-repeat" evidence="6">
    <location>
        <begin position="1316"/>
        <end position="1477"/>
    </location>
</feature>
<comment type="subcellular location">
    <subcellularLocation>
        <location evidence="1">Cytoplasm</location>
    </subcellularLocation>
</comment>
<dbReference type="GO" id="GO:0000502">
    <property type="term" value="C:proteasome complex"/>
    <property type="evidence" value="ECO:0007669"/>
    <property type="project" value="UniProtKB-KW"/>
</dbReference>
<evidence type="ECO:0000259" key="5">
    <source>
        <dbReference type="Pfam" id="PF13001"/>
    </source>
</evidence>
<evidence type="ECO:0000259" key="6">
    <source>
        <dbReference type="Pfam" id="PF24492"/>
    </source>
</evidence>
<evidence type="ECO:0000256" key="3">
    <source>
        <dbReference type="ARBA" id="ARBA00022737"/>
    </source>
</evidence>
<feature type="domain" description="Proteasome component Ecm29 N-terminal" evidence="5">
    <location>
        <begin position="15"/>
        <end position="523"/>
    </location>
</feature>
<dbReference type="Pfam" id="PF24492">
    <property type="entry name" value="HEAT_ECM29"/>
    <property type="match status" value="1"/>
</dbReference>
<evidence type="ECO:0000256" key="4">
    <source>
        <dbReference type="ARBA" id="ARBA00022942"/>
    </source>
</evidence>
<feature type="non-terminal residue" evidence="7">
    <location>
        <position position="1830"/>
    </location>
</feature>
<dbReference type="GO" id="GO:0060090">
    <property type="term" value="F:molecular adaptor activity"/>
    <property type="evidence" value="ECO:0007669"/>
    <property type="project" value="InterPro"/>
</dbReference>
<sequence>MATEQSPEARELSLVGKVEMRIALADGDQKLQATLNTYLAPLLLKLASEHMSVRNKVISICQHINLRIKPESIKLPVAALVEQFRSNPNTPLIRHFDLLYIQTGVRRMSFVESTALFPVVLQSVASAGKTSPTHGSQMFNLLLQLLKYFKLPPRGTKEDEELRSTLQLSAEDTSFLAFWFGRLILFSVVKGSSNTTSVTCPGLRPSEYSFLTLQNKEDVWNPASPMGLNLLEIKSSVAKVLASGMFTDKERVLPALFASTESTSEIGEDMLKRTLPNISLEDPDFVQSLYTLYFGDEGVNSQKRVRVPLQLKILGLFAKSTISTTFTEEIVRLVNDGIAGSSNDNPSSLGREATKLRAAIFVYMNFVSRYGSEKSLYAIAPRVLGRLREYIEGQSWPKPSSNEDLVSRGYAYEVIGLLAKAGPKDLVVEPNLDILRWLLESLALDTASSSVTVSIEESLSSMLGAFVKHEDVETAISLENLLIDQMYKSGTPERRSTRYVAVRYANRCLPYASAKARWVDLLAIAAEATDRQEVVEEGRRGLSPYWYRMLNGSIGTSQTDESVKFPPFQDLMDYVFYQVHTDVSGLDGPRNPTKAVEQLLQRHPSAFMDTIKYCRRVFMHEAMSKSSTQVKLDADWEYKFDTAVENDEQIRQVVKECIARLAIEGQSSATNLQLLLRAFSVSVLIPEGSKVKVEDTDKLFLDLCALSPDSLVETVAPQFAGLIPSIFSNKLSTRQSAAHAFGLLASHPRNQIHRPAEVLQAIQQLLSKTLAWRDAVGAGANQVHGAVSALGFFYSRYALRGGQDFESSAPFSEYISKAVEILLESTDKVLQEASYNAIGDLCLFQAVKPAIFEKLGGFKAIIDKTADIAKGGSESAALAVGQMATVLEESPLDANSEEKSLLEHTSERLHQLHDIRQAETHFSVGEALSYTAVGWKSKALVHRIDVESLVPAEPQRTDTLRKLLDRTLQDCKQTKPSLKKASVIWLLCLVQFCGHLEEVQSQLAACQVAFKKCLSDRDELVQETASRGLGLVYEKGDRSLKDDLVRDLIGSFSSDNKAQLAGSVTADTQLFEPGALPTGDGSVTTYKDIMSLAAEVGDSSLVYRFMSLASSNAIWSSRAAFGRFGLSNVLSDSSVDGYLASNPKLYPKLYRYRFDPNPNVQRSMTDIWNALVKDSTSTIESHFDAIMDDLLLNILGKEWRVRQASCAAIGDLVQGRPLEKYEKYLEKIWGVCFKVLDDIKESVRAAAAALARVLTGILTRSLEADSMASKNAAVLLKNVLPFLLSTSGIESSAEEVQGFSLHTLLEIIKKASGKILRPFIPELVERLVGLLSILENQAVNYLHLNASKYNLTEQKIDDIRLSSIRSSPLMEAIERCLDLLDEPSMEQLVPRLEAAMKGAVGLPSKVGCSRVLVSLSTRHNVLFKPYADQFLKLIERQVIDRNETVSSSYAASSGYVARGASDKQILRLASFAKKLYFESEGDREQAVPRQSIAAAEIMQAISKHANDRFNSLASDLLPFIFFGKHDSHDQVKEIFRNTWEDNVGGSRAISLYLKEILSMAQEYMDSPQWVIKHTAARSVADATTALASMSSGFDTTTSHLIWPVLEKALGGKTWDGKEAVLYAFAKFVEGTKDIYPAGDAVAKTFVKVSDVSCLTKHTSGKPHVLSQHTDRRMNARLPIRPHAIKGLGLVAASREDLDLFDAMCDVVKPVFADAVDTENEDNMDVDNGVGAGDKDSRESTIVNGVEALYRPFDHPNADWMTDQRLVERRLERVVETLQILQPMRTEGHVSLRRMMEKAKTSLLACLQEKFGESDSGREWRRRVEALQATT</sequence>
<dbReference type="Pfam" id="PF23731">
    <property type="entry name" value="ARM_ECM29_C"/>
    <property type="match status" value="1"/>
</dbReference>
<dbReference type="GO" id="GO:0036503">
    <property type="term" value="P:ERAD pathway"/>
    <property type="evidence" value="ECO:0007669"/>
    <property type="project" value="TreeGrafter"/>
</dbReference>
<dbReference type="PANTHER" id="PTHR23346">
    <property type="entry name" value="TRANSLATIONAL ACTIVATOR GCN1-RELATED"/>
    <property type="match status" value="1"/>
</dbReference>
<keyword evidence="3" id="KW-0677">Repeat</keyword>
<keyword evidence="4" id="KW-0647">Proteasome</keyword>
<name>A0A9P8GC32_AURME</name>
<gene>
    <name evidence="7" type="ORF">KCV03_g8030</name>
</gene>
<proteinExistence type="predicted"/>
<evidence type="ECO:0000256" key="1">
    <source>
        <dbReference type="ARBA" id="ARBA00004496"/>
    </source>
</evidence>
<evidence type="ECO:0000313" key="7">
    <source>
        <dbReference type="EMBL" id="KAH0215492.1"/>
    </source>
</evidence>
<evidence type="ECO:0000313" key="8">
    <source>
        <dbReference type="Proteomes" id="UP000767238"/>
    </source>
</evidence>
<protein>
    <submittedName>
        <fullName evidence="7">ARM repeat-containing protein</fullName>
    </submittedName>
</protein>
<comment type="caution">
    <text evidence="7">The sequence shown here is derived from an EMBL/GenBank/DDBJ whole genome shotgun (WGS) entry which is preliminary data.</text>
</comment>
<dbReference type="Proteomes" id="UP000767238">
    <property type="component" value="Unassembled WGS sequence"/>
</dbReference>
<dbReference type="GO" id="GO:0005737">
    <property type="term" value="C:cytoplasm"/>
    <property type="evidence" value="ECO:0007669"/>
    <property type="project" value="UniProtKB-SubCell"/>
</dbReference>
<dbReference type="GO" id="GO:0005634">
    <property type="term" value="C:nucleus"/>
    <property type="evidence" value="ECO:0007669"/>
    <property type="project" value="TreeGrafter"/>
</dbReference>
<dbReference type="InterPro" id="IPR011989">
    <property type="entry name" value="ARM-like"/>
</dbReference>
<dbReference type="InterPro" id="IPR055443">
    <property type="entry name" value="HEAT_ECM29"/>
</dbReference>
<organism evidence="7 8">
    <name type="scientific">Aureobasidium melanogenum</name>
    <name type="common">Aureobasidium pullulans var. melanogenum</name>
    <dbReference type="NCBI Taxonomy" id="46634"/>
    <lineage>
        <taxon>Eukaryota</taxon>
        <taxon>Fungi</taxon>
        <taxon>Dikarya</taxon>
        <taxon>Ascomycota</taxon>
        <taxon>Pezizomycotina</taxon>
        <taxon>Dothideomycetes</taxon>
        <taxon>Dothideomycetidae</taxon>
        <taxon>Dothideales</taxon>
        <taxon>Saccotheciaceae</taxon>
        <taxon>Aureobasidium</taxon>
    </lineage>
</organism>
<dbReference type="OrthoDB" id="16066at2759"/>
<keyword evidence="2" id="KW-0963">Cytoplasm</keyword>
<dbReference type="InterPro" id="IPR024372">
    <property type="entry name" value="Ecm29_N"/>
</dbReference>
<reference evidence="7" key="1">
    <citation type="journal article" date="2021" name="J Fungi (Basel)">
        <title>Virulence traits and population genomics of the black yeast Aureobasidium melanogenum.</title>
        <authorList>
            <person name="Cernosa A."/>
            <person name="Sun X."/>
            <person name="Gostincar C."/>
            <person name="Fang C."/>
            <person name="Gunde-Cimerman N."/>
            <person name="Song Z."/>
        </authorList>
    </citation>
    <scope>NUCLEOTIDE SEQUENCE</scope>
    <source>
        <strain evidence="7">EXF-8016</strain>
    </source>
</reference>
<dbReference type="SUPFAM" id="SSF48371">
    <property type="entry name" value="ARM repeat"/>
    <property type="match status" value="3"/>
</dbReference>
<dbReference type="Pfam" id="PF13001">
    <property type="entry name" value="ECM29_N"/>
    <property type="match status" value="1"/>
</dbReference>
<reference evidence="7" key="2">
    <citation type="submission" date="2021-08" db="EMBL/GenBank/DDBJ databases">
        <authorList>
            <person name="Gostincar C."/>
            <person name="Sun X."/>
            <person name="Song Z."/>
            <person name="Gunde-Cimerman N."/>
        </authorList>
    </citation>
    <scope>NUCLEOTIDE SEQUENCE</scope>
    <source>
        <strain evidence="7">EXF-8016</strain>
    </source>
</reference>
<dbReference type="PANTHER" id="PTHR23346:SF19">
    <property type="entry name" value="PROTEASOME ADAPTER AND SCAFFOLD PROTEIN ECM29"/>
    <property type="match status" value="1"/>
</dbReference>
<accession>A0A9P8GC32</accession>
<dbReference type="InterPro" id="IPR016024">
    <property type="entry name" value="ARM-type_fold"/>
</dbReference>
<evidence type="ECO:0000256" key="2">
    <source>
        <dbReference type="ARBA" id="ARBA00022490"/>
    </source>
</evidence>
<dbReference type="Gene3D" id="1.25.10.10">
    <property type="entry name" value="Leucine-rich Repeat Variant"/>
    <property type="match status" value="3"/>
</dbReference>
<dbReference type="GO" id="GO:0043248">
    <property type="term" value="P:proteasome assembly"/>
    <property type="evidence" value="ECO:0007669"/>
    <property type="project" value="InterPro"/>
</dbReference>
<dbReference type="EMBL" id="JAHFYH010000072">
    <property type="protein sequence ID" value="KAH0215492.1"/>
    <property type="molecule type" value="Genomic_DNA"/>
</dbReference>